<feature type="compositionally biased region" description="Basic and acidic residues" evidence="2">
    <location>
        <begin position="440"/>
        <end position="450"/>
    </location>
</feature>
<dbReference type="InterPro" id="IPR013491">
    <property type="entry name" value="Tape_meas_N"/>
</dbReference>
<dbReference type="PATRIC" id="fig|1114964.3.peg.4414"/>
<dbReference type="Proteomes" id="UP000015524">
    <property type="component" value="Unassembled WGS sequence"/>
</dbReference>
<dbReference type="RefSeq" id="WP_021247023.1">
    <property type="nucleotide sequence ID" value="NZ_ATIB01000088.1"/>
</dbReference>
<dbReference type="eggNOG" id="COG5281">
    <property type="taxonomic scope" value="Bacteria"/>
</dbReference>
<dbReference type="AlphaFoldDB" id="T0HBX7"/>
<dbReference type="OrthoDB" id="79849at2"/>
<evidence type="ECO:0000259" key="3">
    <source>
        <dbReference type="Pfam" id="PF20155"/>
    </source>
</evidence>
<feature type="coiled-coil region" evidence="1">
    <location>
        <begin position="511"/>
        <end position="538"/>
    </location>
</feature>
<comment type="caution">
    <text evidence="4">The sequence shown here is derived from an EMBL/GenBank/DDBJ whole genome shotgun (WGS) entry which is preliminary data.</text>
</comment>
<gene>
    <name evidence="4" type="ORF">L485_22500</name>
</gene>
<name>T0HBX7_9SPHN</name>
<protein>
    <recommendedName>
        <fullName evidence="3">Tape measure protein N-terminal domain-containing protein</fullName>
    </recommendedName>
</protein>
<feature type="region of interest" description="Disordered" evidence="2">
    <location>
        <begin position="430"/>
        <end position="450"/>
    </location>
</feature>
<feature type="domain" description="Tape measure protein N-terminal" evidence="3">
    <location>
        <begin position="70"/>
        <end position="261"/>
    </location>
</feature>
<keyword evidence="5" id="KW-1185">Reference proteome</keyword>
<sequence length="840" mass="89267">MAKSVIGALRVTLGLDSAEFETGIKRASKTNQQFVRSAKEVRGASDQISRSLRGIGAAVGITSITAAGAAFLKLADQSKQLAAQLRLATAQFGSFGQAQQDVNRIAADTRNGLSETGTLYANFMRATRELGGQQWEAARATETFSKTLKVSGASQAEAASATLQFGQALASGVLRGDEFNSIMESSPRLARLLADSLGVPVGSLRKMAEEGQLTADKLFKALTDRKFTDAIDAEFKQMPVTFDEAMQQVRNAAVTTFGDFDRGGQFSTALANFVTDGAKGFDDMGSAAERFGITTRQQINSVSEAVKPLIDLLGQVRGLLSGIENSVPKGAKISPEGVASGTDFLTGLWRRPQAFGRGIYSAATGGTFRKGFDDFMTNTSASALVNRTNANINNANTKATLDRIMQGNPLRDAPKTPSILKPAAAAADDKASKAAAKSADAARKKAQREAERAADALRRFTDDLARENADLVSTTADLTGTIEARRDADLNQIEVERQVRERAIQSDDDIDAAKKQQLIELNNQNAQARKNLTTQRAKEEIDQRTIRQERDRADLAIELMSLSADAARTARERRAVELRILDAQFDIERRTLEIEAASSDLETATRARARLMALPALQAGARDQVTRQTQGPLEAYLDRLPRSADEAREALERVQVDGIDGIVNGLADAATGARSLGDVFKSVTNQIIADLIRIQLQKAIVGGLSNVLGGVFGGNPLAGSLTTASNNVASLAANVGKSPFADLPGFATGGSFRVGGVPGIDKNVVAFKATRGEMVDIRKPGNDNGGVVKVLVEANGYFDARVAQGAASVAAPMAMASGMQARSAATADVAQRSRRRIPGR</sequence>
<keyword evidence="1" id="KW-0175">Coiled coil</keyword>
<dbReference type="EMBL" id="ATIB01000088">
    <property type="protein sequence ID" value="EQA96854.1"/>
    <property type="molecule type" value="Genomic_DNA"/>
</dbReference>
<evidence type="ECO:0000313" key="4">
    <source>
        <dbReference type="EMBL" id="EQA96854.1"/>
    </source>
</evidence>
<dbReference type="Pfam" id="PF20155">
    <property type="entry name" value="TMP_3"/>
    <property type="match status" value="1"/>
</dbReference>
<proteinExistence type="predicted"/>
<accession>T0HBX7</accession>
<evidence type="ECO:0000313" key="5">
    <source>
        <dbReference type="Proteomes" id="UP000015524"/>
    </source>
</evidence>
<dbReference type="NCBIfam" id="TIGR02675">
    <property type="entry name" value="tape_meas_nterm"/>
    <property type="match status" value="1"/>
</dbReference>
<reference evidence="4 5" key="1">
    <citation type="journal article" date="2013" name="Genome Announc.">
        <title>Draft Genome Sequence of a Hexachlorocyclohexane-Degrading Bacterium, Sphingobium baderi Strain LL03T.</title>
        <authorList>
            <person name="Kaur J."/>
            <person name="Verma H."/>
            <person name="Tripathi C."/>
            <person name="Khurana J.P."/>
            <person name="Lal R."/>
        </authorList>
    </citation>
    <scope>NUCLEOTIDE SEQUENCE [LARGE SCALE GENOMIC DNA]</scope>
    <source>
        <strain evidence="4 5">LL03</strain>
    </source>
</reference>
<evidence type="ECO:0000256" key="1">
    <source>
        <dbReference type="SAM" id="Coils"/>
    </source>
</evidence>
<organism evidence="4 5">
    <name type="scientific">Sphingobium baderi LL03</name>
    <dbReference type="NCBI Taxonomy" id="1114964"/>
    <lineage>
        <taxon>Bacteria</taxon>
        <taxon>Pseudomonadati</taxon>
        <taxon>Pseudomonadota</taxon>
        <taxon>Alphaproteobacteria</taxon>
        <taxon>Sphingomonadales</taxon>
        <taxon>Sphingomonadaceae</taxon>
        <taxon>Sphingobium</taxon>
    </lineage>
</organism>
<evidence type="ECO:0000256" key="2">
    <source>
        <dbReference type="SAM" id="MobiDB-lite"/>
    </source>
</evidence>